<dbReference type="EMBL" id="CP110426">
    <property type="protein sequence ID" value="WAQ85616.1"/>
    <property type="molecule type" value="Genomic_DNA"/>
</dbReference>
<dbReference type="GeneID" id="77810824"/>
<name>A0ABY7CNB0_9BASI</name>
<accession>A0ABY7CNB0</accession>
<gene>
    <name evidence="2" type="ORF">PtA15_6A244</name>
</gene>
<dbReference type="Proteomes" id="UP001164743">
    <property type="component" value="Chromosome 6A"/>
</dbReference>
<sequence>MQHFTLIKLLTVISISSQAYCKNIYECPTAADRQTAAVDPTFKPRTAGYCARLISAKELADDKNSLLPRIQGFDYYVTQATNVDSLGKFSCDGKIVAKGRVTTKFCSTSDLMNPALKERMMTKKNMNDLATIL</sequence>
<evidence type="ECO:0000313" key="2">
    <source>
        <dbReference type="EMBL" id="WAQ85616.1"/>
    </source>
</evidence>
<proteinExistence type="predicted"/>
<organism evidence="2 3">
    <name type="scientific">Puccinia triticina</name>
    <dbReference type="NCBI Taxonomy" id="208348"/>
    <lineage>
        <taxon>Eukaryota</taxon>
        <taxon>Fungi</taxon>
        <taxon>Dikarya</taxon>
        <taxon>Basidiomycota</taxon>
        <taxon>Pucciniomycotina</taxon>
        <taxon>Pucciniomycetes</taxon>
        <taxon>Pucciniales</taxon>
        <taxon>Pucciniaceae</taxon>
        <taxon>Puccinia</taxon>
    </lineage>
</organism>
<evidence type="ECO:0000256" key="1">
    <source>
        <dbReference type="SAM" id="SignalP"/>
    </source>
</evidence>
<keyword evidence="3" id="KW-1185">Reference proteome</keyword>
<keyword evidence="1" id="KW-0732">Signal</keyword>
<evidence type="ECO:0000313" key="3">
    <source>
        <dbReference type="Proteomes" id="UP001164743"/>
    </source>
</evidence>
<reference evidence="2" key="1">
    <citation type="submission" date="2022-10" db="EMBL/GenBank/DDBJ databases">
        <title>Puccinia triticina Genome sequencing and assembly.</title>
        <authorList>
            <person name="Li C."/>
        </authorList>
    </citation>
    <scope>NUCLEOTIDE SEQUENCE</scope>
    <source>
        <strain evidence="2">Pt15</strain>
    </source>
</reference>
<feature type="chain" id="PRO_5047312764" evidence="1">
    <location>
        <begin position="22"/>
        <end position="133"/>
    </location>
</feature>
<dbReference type="RefSeq" id="XP_053021171.1">
    <property type="nucleotide sequence ID" value="XM_053169929.1"/>
</dbReference>
<feature type="signal peptide" evidence="1">
    <location>
        <begin position="1"/>
        <end position="21"/>
    </location>
</feature>
<protein>
    <submittedName>
        <fullName evidence="2">Uncharacterized protein</fullName>
    </submittedName>
</protein>